<sequence length="337" mass="37126">MAFRDMYTQFYPPKPKFTERHVPSQKGRVFLVTGGTIGGVGFELCKMLFGTGATVYLTSRSKNRGEEAIKAITESSPAPATPGILKFIQLDLNDLASVKEAAAEFARQESKLDVLWNNAGTAPFQVQPSETTVQGHEAIMGRNCIAALLLTQLLLPQLRAAVAAQMTPGSVRVIWTASIAADHDSGLDPNGIDIDQLGTVHPSRTRNYALSKVGNWFLAREMARRYGSEGILSVVQNPGNTSTHGYDTAPPVLVFFMKALILQKPKLAGYTELFAGLSPDVKPEHGGMYIMPWGRIRRDEDCPRQDIIRGIKPEEQGGLGNARRFWEWCELQAKDYM</sequence>
<dbReference type="AlphaFoldDB" id="A0A507AKG0"/>
<keyword evidence="5" id="KW-1185">Reference proteome</keyword>
<dbReference type="GO" id="GO:0016491">
    <property type="term" value="F:oxidoreductase activity"/>
    <property type="evidence" value="ECO:0007669"/>
    <property type="project" value="UniProtKB-KW"/>
</dbReference>
<evidence type="ECO:0000256" key="3">
    <source>
        <dbReference type="ARBA" id="ARBA00023002"/>
    </source>
</evidence>
<evidence type="ECO:0000256" key="1">
    <source>
        <dbReference type="ARBA" id="ARBA00006484"/>
    </source>
</evidence>
<comment type="caution">
    <text evidence="4">The sequence shown here is derived from an EMBL/GenBank/DDBJ whole genome shotgun (WGS) entry which is preliminary data.</text>
</comment>
<dbReference type="OrthoDB" id="191139at2759"/>
<accession>A0A507AKG0</accession>
<dbReference type="InParanoid" id="A0A507AKG0"/>
<dbReference type="Proteomes" id="UP000319257">
    <property type="component" value="Unassembled WGS sequence"/>
</dbReference>
<proteinExistence type="inferred from homology"/>
<dbReference type="PANTHER" id="PTHR24320:SF236">
    <property type="entry name" value="SHORT-CHAIN DEHYDROGENASE-RELATED"/>
    <property type="match status" value="1"/>
</dbReference>
<dbReference type="PRINTS" id="PR00081">
    <property type="entry name" value="GDHRDH"/>
</dbReference>
<dbReference type="Gene3D" id="3.40.50.720">
    <property type="entry name" value="NAD(P)-binding Rossmann-like Domain"/>
    <property type="match status" value="1"/>
</dbReference>
<organism evidence="4 5">
    <name type="scientific">Thyridium curvatum</name>
    <dbReference type="NCBI Taxonomy" id="1093900"/>
    <lineage>
        <taxon>Eukaryota</taxon>
        <taxon>Fungi</taxon>
        <taxon>Dikarya</taxon>
        <taxon>Ascomycota</taxon>
        <taxon>Pezizomycotina</taxon>
        <taxon>Sordariomycetes</taxon>
        <taxon>Sordariomycetidae</taxon>
        <taxon>Thyridiales</taxon>
        <taxon>Thyridiaceae</taxon>
        <taxon>Thyridium</taxon>
    </lineage>
</organism>
<evidence type="ECO:0000256" key="2">
    <source>
        <dbReference type="ARBA" id="ARBA00022857"/>
    </source>
</evidence>
<evidence type="ECO:0000313" key="5">
    <source>
        <dbReference type="Proteomes" id="UP000319257"/>
    </source>
</evidence>
<dbReference type="SUPFAM" id="SSF51735">
    <property type="entry name" value="NAD(P)-binding Rossmann-fold domains"/>
    <property type="match status" value="1"/>
</dbReference>
<dbReference type="InterPro" id="IPR036291">
    <property type="entry name" value="NAD(P)-bd_dom_sf"/>
</dbReference>
<dbReference type="EMBL" id="SKBQ01000083">
    <property type="protein sequence ID" value="TPX07923.1"/>
    <property type="molecule type" value="Genomic_DNA"/>
</dbReference>
<dbReference type="RefSeq" id="XP_030989634.1">
    <property type="nucleotide sequence ID" value="XM_031132990.1"/>
</dbReference>
<keyword evidence="2" id="KW-0521">NADP</keyword>
<protein>
    <submittedName>
        <fullName evidence="4">Uncharacterized protein</fullName>
    </submittedName>
</protein>
<dbReference type="Pfam" id="PF00106">
    <property type="entry name" value="adh_short"/>
    <property type="match status" value="1"/>
</dbReference>
<dbReference type="GeneID" id="41977825"/>
<comment type="similarity">
    <text evidence="1">Belongs to the short-chain dehydrogenases/reductases (SDR) family.</text>
</comment>
<dbReference type="PANTHER" id="PTHR24320">
    <property type="entry name" value="RETINOL DEHYDROGENASE"/>
    <property type="match status" value="1"/>
</dbReference>
<dbReference type="STRING" id="1093900.A0A507AKG0"/>
<name>A0A507AKG0_9PEZI</name>
<evidence type="ECO:0000313" key="4">
    <source>
        <dbReference type="EMBL" id="TPX07923.1"/>
    </source>
</evidence>
<dbReference type="InterPro" id="IPR002347">
    <property type="entry name" value="SDR_fam"/>
</dbReference>
<reference evidence="4 5" key="1">
    <citation type="submission" date="2019-06" db="EMBL/GenBank/DDBJ databases">
        <title>Draft genome sequence of the filamentous fungus Phialemoniopsis curvata isolated from diesel fuel.</title>
        <authorList>
            <person name="Varaljay V.A."/>
            <person name="Lyon W.J."/>
            <person name="Crouch A.L."/>
            <person name="Drake C.E."/>
            <person name="Hollomon J.M."/>
            <person name="Nadeau L.J."/>
            <person name="Nunn H.S."/>
            <person name="Stevenson B.S."/>
            <person name="Bojanowski C.L."/>
            <person name="Crookes-Goodson W.J."/>
        </authorList>
    </citation>
    <scope>NUCLEOTIDE SEQUENCE [LARGE SCALE GENOMIC DNA]</scope>
    <source>
        <strain evidence="4 5">D216</strain>
    </source>
</reference>
<keyword evidence="3" id="KW-0560">Oxidoreductase</keyword>
<gene>
    <name evidence="4" type="ORF">E0L32_010378</name>
</gene>